<protein>
    <submittedName>
        <fullName evidence="2">Zinc finger CCHC domain-containing 8</fullName>
    </submittedName>
</protein>
<dbReference type="OrthoDB" id="2272416at2759"/>
<feature type="region of interest" description="Disordered" evidence="1">
    <location>
        <begin position="74"/>
        <end position="97"/>
    </location>
</feature>
<reference evidence="2" key="1">
    <citation type="submission" date="2019-08" db="EMBL/GenBank/DDBJ databases">
        <authorList>
            <person name="Liu F."/>
        </authorList>
    </citation>
    <scope>NUCLEOTIDE SEQUENCE [LARGE SCALE GENOMIC DNA]</scope>
    <source>
        <strain evidence="2">PA1801</strain>
        <tissue evidence="2">Leaf</tissue>
    </source>
</reference>
<keyword evidence="3" id="KW-1185">Reference proteome</keyword>
<evidence type="ECO:0000313" key="3">
    <source>
        <dbReference type="Proteomes" id="UP000325315"/>
    </source>
</evidence>
<proteinExistence type="predicted"/>
<sequence length="97" mass="11521">MLIPGDGNRSVAEYEAEFFRLSRYARVMVASEYERCVRFEDRLRDNLRVLIAPQRERKFSVLVENAKIAEDVKRAERQNRDRERGKNKRDSEPLSSM</sequence>
<name>A0A5B6VQ12_9ROSI</name>
<dbReference type="EMBL" id="SMMG02000006">
    <property type="protein sequence ID" value="KAA3471211.1"/>
    <property type="molecule type" value="Genomic_DNA"/>
</dbReference>
<dbReference type="PANTHER" id="PTHR34482:SF36">
    <property type="entry name" value="RETROTRANSPOSON GAG DOMAIN-CONTAINING PROTEIN"/>
    <property type="match status" value="1"/>
</dbReference>
<accession>A0A5B6VQ12</accession>
<gene>
    <name evidence="2" type="ORF">EPI10_016852</name>
</gene>
<comment type="caution">
    <text evidence="2">The sequence shown here is derived from an EMBL/GenBank/DDBJ whole genome shotgun (WGS) entry which is preliminary data.</text>
</comment>
<dbReference type="AlphaFoldDB" id="A0A5B6VQ12"/>
<dbReference type="PANTHER" id="PTHR34482">
    <property type="entry name" value="DNA DAMAGE-INDUCIBLE PROTEIN 1-LIKE"/>
    <property type="match status" value="1"/>
</dbReference>
<evidence type="ECO:0000256" key="1">
    <source>
        <dbReference type="SAM" id="MobiDB-lite"/>
    </source>
</evidence>
<organism evidence="2 3">
    <name type="scientific">Gossypium australe</name>
    <dbReference type="NCBI Taxonomy" id="47621"/>
    <lineage>
        <taxon>Eukaryota</taxon>
        <taxon>Viridiplantae</taxon>
        <taxon>Streptophyta</taxon>
        <taxon>Embryophyta</taxon>
        <taxon>Tracheophyta</taxon>
        <taxon>Spermatophyta</taxon>
        <taxon>Magnoliopsida</taxon>
        <taxon>eudicotyledons</taxon>
        <taxon>Gunneridae</taxon>
        <taxon>Pentapetalae</taxon>
        <taxon>rosids</taxon>
        <taxon>malvids</taxon>
        <taxon>Malvales</taxon>
        <taxon>Malvaceae</taxon>
        <taxon>Malvoideae</taxon>
        <taxon>Gossypium</taxon>
    </lineage>
</organism>
<dbReference type="Proteomes" id="UP000325315">
    <property type="component" value="Unassembled WGS sequence"/>
</dbReference>
<evidence type="ECO:0000313" key="2">
    <source>
        <dbReference type="EMBL" id="KAA3471211.1"/>
    </source>
</evidence>